<dbReference type="PANTHER" id="PTHR23232:SF158">
    <property type="entry name" value="KRAB DOMAIN-CONTAINING PROTEIN 5"/>
    <property type="match status" value="1"/>
</dbReference>
<feature type="domain" description="KRAB" evidence="1">
    <location>
        <begin position="6"/>
        <end position="77"/>
    </location>
</feature>
<reference evidence="2" key="1">
    <citation type="submission" date="2019-03" db="EMBL/GenBank/DDBJ databases">
        <title>Genome sequencing and reference-guided assembly of Black Bengal Goat (Capra hircus).</title>
        <authorList>
            <person name="Siddiki A.Z."/>
            <person name="Baten A."/>
            <person name="Billah M."/>
            <person name="Alam M.A.U."/>
            <person name="Shawrob K.S.M."/>
            <person name="Saha S."/>
            <person name="Chowdhury M."/>
            <person name="Rahman A.H."/>
            <person name="Stear M."/>
            <person name="Miah G."/>
            <person name="Das G.B."/>
            <person name="Hossain M.M."/>
            <person name="Kumkum M."/>
            <person name="Islam M.S."/>
            <person name="Mollah A.M."/>
            <person name="Ahsan A."/>
            <person name="Tusar F."/>
            <person name="Khan M.K.I."/>
        </authorList>
    </citation>
    <scope>NUCLEOTIDE SEQUENCE [LARGE SCALE GENOMIC DNA]</scope>
</reference>
<accession>A0A8C2S3Q2</accession>
<proteinExistence type="predicted"/>
<dbReference type="InterPro" id="IPR001909">
    <property type="entry name" value="KRAB"/>
</dbReference>
<dbReference type="InterPro" id="IPR036051">
    <property type="entry name" value="KRAB_dom_sf"/>
</dbReference>
<dbReference type="InterPro" id="IPR050169">
    <property type="entry name" value="Krueppel_C2H2_ZnF"/>
</dbReference>
<dbReference type="SMART" id="SM00349">
    <property type="entry name" value="KRAB"/>
    <property type="match status" value="1"/>
</dbReference>
<dbReference type="CDD" id="cd07765">
    <property type="entry name" value="KRAB_A-box"/>
    <property type="match status" value="1"/>
</dbReference>
<dbReference type="Ensembl" id="ENSCHIT00010053204.1">
    <property type="protein sequence ID" value="ENSCHIP00010037977.1"/>
    <property type="gene ID" value="ENSCHIG00010028160.1"/>
</dbReference>
<organism evidence="2">
    <name type="scientific">Capra hircus</name>
    <name type="common">Goat</name>
    <dbReference type="NCBI Taxonomy" id="9925"/>
    <lineage>
        <taxon>Eukaryota</taxon>
        <taxon>Metazoa</taxon>
        <taxon>Chordata</taxon>
        <taxon>Craniata</taxon>
        <taxon>Vertebrata</taxon>
        <taxon>Euteleostomi</taxon>
        <taxon>Mammalia</taxon>
        <taxon>Eutheria</taxon>
        <taxon>Laurasiatheria</taxon>
        <taxon>Artiodactyla</taxon>
        <taxon>Ruminantia</taxon>
        <taxon>Pecora</taxon>
        <taxon>Bovidae</taxon>
        <taxon>Caprinae</taxon>
        <taxon>Capra</taxon>
    </lineage>
</organism>
<name>A0A8C2S3Q2_CAPHI</name>
<evidence type="ECO:0000313" key="2">
    <source>
        <dbReference type="Ensembl" id="ENSCHIP00010037977.1"/>
    </source>
</evidence>
<sequence>GGPESVTFRDVAVVFSPDLWARLSPEERELYRDVMLEACAQLVLLGRWTYKAEVISSLRQGRDPRMLEGEATGAAGPEPQ</sequence>
<evidence type="ECO:0000259" key="1">
    <source>
        <dbReference type="PROSITE" id="PS50805"/>
    </source>
</evidence>
<dbReference type="Gene3D" id="6.10.140.140">
    <property type="match status" value="1"/>
</dbReference>
<reference evidence="2" key="2">
    <citation type="submission" date="2025-08" db="UniProtKB">
        <authorList>
            <consortium name="Ensembl"/>
        </authorList>
    </citation>
    <scope>IDENTIFICATION</scope>
</reference>
<dbReference type="AlphaFoldDB" id="A0A8C2S3Q2"/>
<dbReference type="PROSITE" id="PS50805">
    <property type="entry name" value="KRAB"/>
    <property type="match status" value="1"/>
</dbReference>
<dbReference type="GO" id="GO:0006355">
    <property type="term" value="P:regulation of DNA-templated transcription"/>
    <property type="evidence" value="ECO:0007669"/>
    <property type="project" value="InterPro"/>
</dbReference>
<dbReference type="Pfam" id="PF01352">
    <property type="entry name" value="KRAB"/>
    <property type="match status" value="1"/>
</dbReference>
<dbReference type="PANTHER" id="PTHR23232">
    <property type="entry name" value="KRAB DOMAIN C2H2 ZINC FINGER"/>
    <property type="match status" value="1"/>
</dbReference>
<dbReference type="SUPFAM" id="SSF109640">
    <property type="entry name" value="KRAB domain (Kruppel-associated box)"/>
    <property type="match status" value="1"/>
</dbReference>
<protein>
    <recommendedName>
        <fullName evidence="1">KRAB domain-containing protein</fullName>
    </recommendedName>
</protein>